<dbReference type="PROSITE" id="PS00432">
    <property type="entry name" value="ACTINS_2"/>
    <property type="match status" value="1"/>
</dbReference>
<dbReference type="FunFam" id="3.30.420.40:FF:000148">
    <property type="entry name" value="Actin, alpha skeletal muscle"/>
    <property type="match status" value="1"/>
</dbReference>
<evidence type="ECO:0000256" key="9">
    <source>
        <dbReference type="ARBA" id="ARBA00049360"/>
    </source>
</evidence>
<evidence type="ECO:0000313" key="12">
    <source>
        <dbReference type="Proteomes" id="UP001374579"/>
    </source>
</evidence>
<dbReference type="GO" id="GO:0016787">
    <property type="term" value="F:hydrolase activity"/>
    <property type="evidence" value="ECO:0007669"/>
    <property type="project" value="UniProtKB-KW"/>
</dbReference>
<evidence type="ECO:0000256" key="7">
    <source>
        <dbReference type="ARBA" id="ARBA00022840"/>
    </source>
</evidence>
<keyword evidence="8" id="KW-0206">Cytoskeleton</keyword>
<comment type="similarity">
    <text evidence="3 10">Belongs to the actin family.</text>
</comment>
<dbReference type="AlphaFoldDB" id="A0AAN9AX35"/>
<dbReference type="GO" id="GO:0005524">
    <property type="term" value="F:ATP binding"/>
    <property type="evidence" value="ECO:0007669"/>
    <property type="project" value="UniProtKB-KW"/>
</dbReference>
<comment type="function">
    <text evidence="1">Actins are highly conserved proteins that are involved in various types of cell motility and are ubiquitously expressed in all eukaryotic cells.</text>
</comment>
<evidence type="ECO:0000256" key="5">
    <source>
        <dbReference type="ARBA" id="ARBA00022741"/>
    </source>
</evidence>
<gene>
    <name evidence="11" type="ORF">V1264_006088</name>
</gene>
<dbReference type="SUPFAM" id="SSF53067">
    <property type="entry name" value="Actin-like ATPase domain"/>
    <property type="match status" value="2"/>
</dbReference>
<keyword evidence="6" id="KW-0378">Hydrolase</keyword>
<dbReference type="SMART" id="SM00268">
    <property type="entry name" value="ACTIN"/>
    <property type="match status" value="1"/>
</dbReference>
<evidence type="ECO:0000256" key="8">
    <source>
        <dbReference type="ARBA" id="ARBA00023212"/>
    </source>
</evidence>
<dbReference type="EMBL" id="JBAMIC010000018">
    <property type="protein sequence ID" value="KAK7094551.1"/>
    <property type="molecule type" value="Genomic_DNA"/>
</dbReference>
<comment type="subcellular location">
    <subcellularLocation>
        <location evidence="2">Cytoplasm</location>
        <location evidence="2">Cytoskeleton</location>
    </subcellularLocation>
</comment>
<dbReference type="FunFam" id="3.30.420.40:FF:000218">
    <property type="entry name" value="actin, alpha sarcomeric/skeletal-like"/>
    <property type="match status" value="1"/>
</dbReference>
<dbReference type="FunFam" id="3.90.640.10:FF:000007">
    <property type="entry name" value="Actin like 7B"/>
    <property type="match status" value="1"/>
</dbReference>
<comment type="catalytic activity">
    <reaction evidence="9">
        <text>ATP + H2O = ADP + phosphate + H(+)</text>
        <dbReference type="Rhea" id="RHEA:13065"/>
        <dbReference type="ChEBI" id="CHEBI:15377"/>
        <dbReference type="ChEBI" id="CHEBI:15378"/>
        <dbReference type="ChEBI" id="CHEBI:30616"/>
        <dbReference type="ChEBI" id="CHEBI:43474"/>
        <dbReference type="ChEBI" id="CHEBI:456216"/>
    </reaction>
</comment>
<evidence type="ECO:0000256" key="4">
    <source>
        <dbReference type="ARBA" id="ARBA00022490"/>
    </source>
</evidence>
<dbReference type="Proteomes" id="UP001374579">
    <property type="component" value="Unassembled WGS sequence"/>
</dbReference>
<dbReference type="InterPro" id="IPR004001">
    <property type="entry name" value="Actin_CS"/>
</dbReference>
<dbReference type="FunFam" id="3.30.420.40:FF:000058">
    <property type="entry name" value="Putative actin-related protein 5"/>
    <property type="match status" value="1"/>
</dbReference>
<reference evidence="11 12" key="1">
    <citation type="submission" date="2024-02" db="EMBL/GenBank/DDBJ databases">
        <title>Chromosome-scale genome assembly of the rough periwinkle Littorina saxatilis.</title>
        <authorList>
            <person name="De Jode A."/>
            <person name="Faria R."/>
            <person name="Formenti G."/>
            <person name="Sims Y."/>
            <person name="Smith T.P."/>
            <person name="Tracey A."/>
            <person name="Wood J.M.D."/>
            <person name="Zagrodzka Z.B."/>
            <person name="Johannesson K."/>
            <person name="Butlin R.K."/>
            <person name="Leder E.H."/>
        </authorList>
    </citation>
    <scope>NUCLEOTIDE SEQUENCE [LARGE SCALE GENOMIC DNA]</scope>
    <source>
        <strain evidence="11">Snail1</strain>
        <tissue evidence="11">Muscle</tissue>
    </source>
</reference>
<accession>A0AAN9AX35</accession>
<keyword evidence="4" id="KW-0963">Cytoplasm</keyword>
<sequence>MYDEVAALVIDDGSYMCKAGFARDDEPTTIPSVLAIRPETVMVGEEAQSMRGMLPVHHPIQHGIITDWDDMEKIWHYIFHNELRVAPEEHPVLLTEPPLNPKEDRERMTQIMFETFKVPALYLANKAVLGLFTSGRTTGMVLISGGGATHAVPVYEGYPLPHADTSVNLGGEDMTVYMAHLLEERGYRFTTFAEHDVVRDIKEKLCYVAPNFAAEMLLERSIRSYELPSGDVITIGHERYRCPEALFTNDRLSNKTVHESIYASIMKCDVDIQNELFANIVLSGGSTMFPGFADRLNEEVNNLVSPFTRVRVIAPPERKYSTWHGGSILASLPSFPRWWISKEEYEESGPSIVHRMCF</sequence>
<evidence type="ECO:0000256" key="2">
    <source>
        <dbReference type="ARBA" id="ARBA00004245"/>
    </source>
</evidence>
<name>A0AAN9AX35_9CAEN</name>
<dbReference type="PRINTS" id="PR00190">
    <property type="entry name" value="ACTIN"/>
</dbReference>
<dbReference type="GO" id="GO:0005856">
    <property type="term" value="C:cytoskeleton"/>
    <property type="evidence" value="ECO:0007669"/>
    <property type="project" value="UniProtKB-SubCell"/>
</dbReference>
<dbReference type="PANTHER" id="PTHR11937">
    <property type="entry name" value="ACTIN"/>
    <property type="match status" value="1"/>
</dbReference>
<dbReference type="Pfam" id="PF00022">
    <property type="entry name" value="Actin"/>
    <property type="match status" value="1"/>
</dbReference>
<evidence type="ECO:0000256" key="3">
    <source>
        <dbReference type="ARBA" id="ARBA00006752"/>
    </source>
</evidence>
<evidence type="ECO:0000256" key="1">
    <source>
        <dbReference type="ARBA" id="ARBA00003520"/>
    </source>
</evidence>
<dbReference type="InterPro" id="IPR004000">
    <property type="entry name" value="Actin"/>
</dbReference>
<dbReference type="Gene3D" id="3.90.640.10">
    <property type="entry name" value="Actin, Chain A, domain 4"/>
    <property type="match status" value="1"/>
</dbReference>
<keyword evidence="7" id="KW-0067">ATP-binding</keyword>
<organism evidence="11 12">
    <name type="scientific">Littorina saxatilis</name>
    <dbReference type="NCBI Taxonomy" id="31220"/>
    <lineage>
        <taxon>Eukaryota</taxon>
        <taxon>Metazoa</taxon>
        <taxon>Spiralia</taxon>
        <taxon>Lophotrochozoa</taxon>
        <taxon>Mollusca</taxon>
        <taxon>Gastropoda</taxon>
        <taxon>Caenogastropoda</taxon>
        <taxon>Littorinimorpha</taxon>
        <taxon>Littorinoidea</taxon>
        <taxon>Littorinidae</taxon>
        <taxon>Littorina</taxon>
    </lineage>
</organism>
<evidence type="ECO:0008006" key="13">
    <source>
        <dbReference type="Google" id="ProtNLM"/>
    </source>
</evidence>
<evidence type="ECO:0000256" key="6">
    <source>
        <dbReference type="ARBA" id="ARBA00022801"/>
    </source>
</evidence>
<proteinExistence type="inferred from homology"/>
<keyword evidence="5" id="KW-0547">Nucleotide-binding</keyword>
<keyword evidence="12" id="KW-1185">Reference proteome</keyword>
<evidence type="ECO:0000313" key="11">
    <source>
        <dbReference type="EMBL" id="KAK7094551.1"/>
    </source>
</evidence>
<evidence type="ECO:0000256" key="10">
    <source>
        <dbReference type="RuleBase" id="RU000487"/>
    </source>
</evidence>
<comment type="caution">
    <text evidence="11">The sequence shown here is derived from an EMBL/GenBank/DDBJ whole genome shotgun (WGS) entry which is preliminary data.</text>
</comment>
<dbReference type="Gene3D" id="3.30.420.40">
    <property type="match status" value="2"/>
</dbReference>
<dbReference type="InterPro" id="IPR043129">
    <property type="entry name" value="ATPase_NBD"/>
</dbReference>
<protein>
    <recommendedName>
        <fullName evidence="13">Actin</fullName>
    </recommendedName>
</protein>